<evidence type="ECO:0000259" key="2">
    <source>
        <dbReference type="PROSITE" id="PS50041"/>
    </source>
</evidence>
<dbReference type="PANTHER" id="PTHR22991">
    <property type="entry name" value="PROTEIN CBG13490"/>
    <property type="match status" value="1"/>
</dbReference>
<proteinExistence type="predicted"/>
<accession>A0AAN4ZQB1</accession>
<dbReference type="CDD" id="cd00037">
    <property type="entry name" value="CLECT"/>
    <property type="match status" value="1"/>
</dbReference>
<keyword evidence="1" id="KW-1015">Disulfide bond</keyword>
<evidence type="ECO:0000256" key="1">
    <source>
        <dbReference type="ARBA" id="ARBA00023157"/>
    </source>
</evidence>
<evidence type="ECO:0000313" key="3">
    <source>
        <dbReference type="EMBL" id="GMR43439.1"/>
    </source>
</evidence>
<dbReference type="AlphaFoldDB" id="A0AAN4ZQB1"/>
<keyword evidence="4" id="KW-1185">Reference proteome</keyword>
<sequence length="292" mass="33238">MVTHFLLYLMIRRSFWKNMKDDNLLVIGIMCNYSTGKWQWIDGSEVNYKPARYSKDLDEQCSLQKYAGSWSLLRNGNWTFLNLWSMRFNVSCIANLPQFKITDECSEFDQYEKGSMCYQVFNKTVNWTIANALCESVGANLASLHSRDDNGFLRRLAFSRGLVDGIFLGAAKSGKDAFQWADSSIWNYTNFASGSPVNDSGNCLTMISNEMRGQWTNKECSSKMSFACSRKPFEKKPTSSCPDESVKEGSIIVSPGFPLNSSQECDFSLKVDDGKKVEVEVSIYHMYHESMK</sequence>
<feature type="domain" description="C-type lectin" evidence="2">
    <location>
        <begin position="113"/>
        <end position="229"/>
    </location>
</feature>
<dbReference type="InterPro" id="IPR001304">
    <property type="entry name" value="C-type_lectin-like"/>
</dbReference>
<dbReference type="Gene3D" id="3.10.100.10">
    <property type="entry name" value="Mannose-Binding Protein A, subunit A"/>
    <property type="match status" value="1"/>
</dbReference>
<dbReference type="InterPro" id="IPR050976">
    <property type="entry name" value="Snaclec"/>
</dbReference>
<comment type="caution">
    <text evidence="3">The sequence shown here is derived from an EMBL/GenBank/DDBJ whole genome shotgun (WGS) entry which is preliminary data.</text>
</comment>
<dbReference type="PROSITE" id="PS50041">
    <property type="entry name" value="C_TYPE_LECTIN_2"/>
    <property type="match status" value="1"/>
</dbReference>
<reference evidence="4" key="1">
    <citation type="submission" date="2022-10" db="EMBL/GenBank/DDBJ databases">
        <title>Genome assembly of Pristionchus species.</title>
        <authorList>
            <person name="Yoshida K."/>
            <person name="Sommer R.J."/>
        </authorList>
    </citation>
    <scope>NUCLEOTIDE SEQUENCE [LARGE SCALE GENOMIC DNA]</scope>
    <source>
        <strain evidence="4">RS5460</strain>
    </source>
</reference>
<dbReference type="SMART" id="SM00034">
    <property type="entry name" value="CLECT"/>
    <property type="match status" value="1"/>
</dbReference>
<protein>
    <recommendedName>
        <fullName evidence="2">C-type lectin domain-containing protein</fullName>
    </recommendedName>
</protein>
<dbReference type="InterPro" id="IPR016187">
    <property type="entry name" value="CTDL_fold"/>
</dbReference>
<evidence type="ECO:0000313" key="4">
    <source>
        <dbReference type="Proteomes" id="UP001328107"/>
    </source>
</evidence>
<dbReference type="Proteomes" id="UP001328107">
    <property type="component" value="Unassembled WGS sequence"/>
</dbReference>
<dbReference type="EMBL" id="BTRK01000003">
    <property type="protein sequence ID" value="GMR43439.1"/>
    <property type="molecule type" value="Genomic_DNA"/>
</dbReference>
<dbReference type="SUPFAM" id="SSF56436">
    <property type="entry name" value="C-type lectin-like"/>
    <property type="match status" value="1"/>
</dbReference>
<dbReference type="InterPro" id="IPR016186">
    <property type="entry name" value="C-type_lectin-like/link_sf"/>
</dbReference>
<dbReference type="PANTHER" id="PTHR22991:SF40">
    <property type="entry name" value="PROTEIN CBG13490"/>
    <property type="match status" value="1"/>
</dbReference>
<feature type="non-terminal residue" evidence="3">
    <location>
        <position position="292"/>
    </location>
</feature>
<gene>
    <name evidence="3" type="ORF">PMAYCL1PPCAC_13634</name>
</gene>
<organism evidence="3 4">
    <name type="scientific">Pristionchus mayeri</name>
    <dbReference type="NCBI Taxonomy" id="1317129"/>
    <lineage>
        <taxon>Eukaryota</taxon>
        <taxon>Metazoa</taxon>
        <taxon>Ecdysozoa</taxon>
        <taxon>Nematoda</taxon>
        <taxon>Chromadorea</taxon>
        <taxon>Rhabditida</taxon>
        <taxon>Rhabditina</taxon>
        <taxon>Diplogasteromorpha</taxon>
        <taxon>Diplogasteroidea</taxon>
        <taxon>Neodiplogasteridae</taxon>
        <taxon>Pristionchus</taxon>
    </lineage>
</organism>
<name>A0AAN4ZQB1_9BILA</name>
<dbReference type="Pfam" id="PF00059">
    <property type="entry name" value="Lectin_C"/>
    <property type="match status" value="1"/>
</dbReference>